<proteinExistence type="predicted"/>
<dbReference type="InterPro" id="IPR031807">
    <property type="entry name" value="HicB-like"/>
</dbReference>
<dbReference type="EMBL" id="MHBW01000031">
    <property type="protein sequence ID" value="OGY08096.1"/>
    <property type="molecule type" value="Genomic_DNA"/>
</dbReference>
<name>A0A1G1UYB2_9BACT</name>
<dbReference type="Pfam" id="PF15919">
    <property type="entry name" value="HicB_lk_antitox"/>
    <property type="match status" value="1"/>
</dbReference>
<feature type="domain" description="HicB-like antitoxin of toxin-antitoxin system" evidence="1">
    <location>
        <begin position="13"/>
        <end position="72"/>
    </location>
</feature>
<sequence length="102" mass="11063">MKVCKFTVVFTPEKGEEGVYNVSVPALPEIATFGESLAEARFMAQDALELVVLSKLEDWETIPTNKKPTKIAKGAIVEDILVTVSHTVASIPLTPDIKTAFS</sequence>
<gene>
    <name evidence="2" type="ORF">A2782_03725</name>
</gene>
<dbReference type="Proteomes" id="UP000177967">
    <property type="component" value="Unassembled WGS sequence"/>
</dbReference>
<reference evidence="2 3" key="1">
    <citation type="journal article" date="2016" name="Nat. Commun.">
        <title>Thousands of microbial genomes shed light on interconnected biogeochemical processes in an aquifer system.</title>
        <authorList>
            <person name="Anantharaman K."/>
            <person name="Brown C.T."/>
            <person name="Hug L.A."/>
            <person name="Sharon I."/>
            <person name="Castelle C.J."/>
            <person name="Probst A.J."/>
            <person name="Thomas B.C."/>
            <person name="Singh A."/>
            <person name="Wilkins M.J."/>
            <person name="Karaoz U."/>
            <person name="Brodie E.L."/>
            <person name="Williams K.H."/>
            <person name="Hubbard S.S."/>
            <person name="Banfield J.F."/>
        </authorList>
    </citation>
    <scope>NUCLEOTIDE SEQUENCE [LARGE SCALE GENOMIC DNA]</scope>
</reference>
<comment type="caution">
    <text evidence="2">The sequence shown here is derived from an EMBL/GenBank/DDBJ whole genome shotgun (WGS) entry which is preliminary data.</text>
</comment>
<accession>A0A1G1UYB2</accession>
<evidence type="ECO:0000313" key="3">
    <source>
        <dbReference type="Proteomes" id="UP000177967"/>
    </source>
</evidence>
<dbReference type="AlphaFoldDB" id="A0A1G1UYB2"/>
<dbReference type="STRING" id="1797513.A2782_03725"/>
<protein>
    <recommendedName>
        <fullName evidence="1">HicB-like antitoxin of toxin-antitoxin system domain-containing protein</fullName>
    </recommendedName>
</protein>
<organism evidence="2 3">
    <name type="scientific">Candidatus Blackburnbacteria bacterium RIFCSPHIGHO2_01_FULL_43_15b</name>
    <dbReference type="NCBI Taxonomy" id="1797513"/>
    <lineage>
        <taxon>Bacteria</taxon>
        <taxon>Candidatus Blackburniibacteriota</taxon>
    </lineage>
</organism>
<dbReference type="SUPFAM" id="SSF143100">
    <property type="entry name" value="TTHA1013/TTHA0281-like"/>
    <property type="match status" value="1"/>
</dbReference>
<evidence type="ECO:0000259" key="1">
    <source>
        <dbReference type="Pfam" id="PF15919"/>
    </source>
</evidence>
<dbReference type="InterPro" id="IPR035069">
    <property type="entry name" value="TTHA1013/TTHA0281-like"/>
</dbReference>
<dbReference type="Gene3D" id="3.30.160.250">
    <property type="match status" value="1"/>
</dbReference>
<evidence type="ECO:0000313" key="2">
    <source>
        <dbReference type="EMBL" id="OGY08096.1"/>
    </source>
</evidence>